<dbReference type="eggNOG" id="COG0438">
    <property type="taxonomic scope" value="Bacteria"/>
</dbReference>
<evidence type="ECO:0000259" key="2">
    <source>
        <dbReference type="Pfam" id="PF00534"/>
    </source>
</evidence>
<evidence type="ECO:0000313" key="4">
    <source>
        <dbReference type="Proteomes" id="UP000006334"/>
    </source>
</evidence>
<feature type="domain" description="Glycosyl transferase family 1" evidence="2">
    <location>
        <begin position="208"/>
        <end position="355"/>
    </location>
</feature>
<reference evidence="3 4" key="1">
    <citation type="journal article" date="2017" name="Antonie Van Leeuwenhoek">
        <title>Rhizobium rhizosphaerae sp. nov., a novel species isolated from rice rhizosphere.</title>
        <authorList>
            <person name="Zhao J.J."/>
            <person name="Zhang J."/>
            <person name="Zhang R.J."/>
            <person name="Zhang C.W."/>
            <person name="Yin H.Q."/>
            <person name="Zhang X.X."/>
        </authorList>
    </citation>
    <scope>NUCLEOTIDE SEQUENCE [LARGE SCALE GENOMIC DNA]</scope>
    <source>
        <strain evidence="3 4">E3</strain>
    </source>
</reference>
<dbReference type="Gene3D" id="3.40.50.2000">
    <property type="entry name" value="Glycogen Phosphorylase B"/>
    <property type="match status" value="2"/>
</dbReference>
<dbReference type="STRING" id="1127673.GLIP_3186"/>
<accession>K6YGT0</accession>
<dbReference type="PANTHER" id="PTHR12526">
    <property type="entry name" value="GLYCOSYLTRANSFERASE"/>
    <property type="match status" value="1"/>
</dbReference>
<evidence type="ECO:0000313" key="3">
    <source>
        <dbReference type="EMBL" id="GAC15803.1"/>
    </source>
</evidence>
<dbReference type="RefSeq" id="WP_008845608.1">
    <property type="nucleotide sequence ID" value="NZ_BAEN01000061.1"/>
</dbReference>
<gene>
    <name evidence="3" type="ORF">GLIP_3186</name>
</gene>
<keyword evidence="1" id="KW-0812">Transmembrane</keyword>
<comment type="caution">
    <text evidence="3">The sequence shown here is derived from an EMBL/GenBank/DDBJ whole genome shotgun (WGS) entry which is preliminary data.</text>
</comment>
<dbReference type="GO" id="GO:0016757">
    <property type="term" value="F:glycosyltransferase activity"/>
    <property type="evidence" value="ECO:0007669"/>
    <property type="project" value="InterPro"/>
</dbReference>
<protein>
    <recommendedName>
        <fullName evidence="2">Glycosyl transferase family 1 domain-containing protein</fullName>
    </recommendedName>
</protein>
<feature type="transmembrane region" description="Helical" evidence="1">
    <location>
        <begin position="99"/>
        <end position="116"/>
    </location>
</feature>
<evidence type="ECO:0000256" key="1">
    <source>
        <dbReference type="SAM" id="Phobius"/>
    </source>
</evidence>
<keyword evidence="1" id="KW-0472">Membrane</keyword>
<dbReference type="OrthoDB" id="9768937at2"/>
<dbReference type="Pfam" id="PF00534">
    <property type="entry name" value="Glycos_transf_1"/>
    <property type="match status" value="1"/>
</dbReference>
<organism evidence="3 4">
    <name type="scientific">Aliiglaciecola lipolytica E3</name>
    <dbReference type="NCBI Taxonomy" id="1127673"/>
    <lineage>
        <taxon>Bacteria</taxon>
        <taxon>Pseudomonadati</taxon>
        <taxon>Pseudomonadota</taxon>
        <taxon>Gammaproteobacteria</taxon>
        <taxon>Alteromonadales</taxon>
        <taxon>Alteromonadaceae</taxon>
        <taxon>Aliiglaciecola</taxon>
    </lineage>
</organism>
<dbReference type="Proteomes" id="UP000006334">
    <property type="component" value="Unassembled WGS sequence"/>
</dbReference>
<dbReference type="GO" id="GO:1901135">
    <property type="term" value="P:carbohydrate derivative metabolic process"/>
    <property type="evidence" value="ECO:0007669"/>
    <property type="project" value="UniProtKB-ARBA"/>
</dbReference>
<dbReference type="InterPro" id="IPR001296">
    <property type="entry name" value="Glyco_trans_1"/>
</dbReference>
<proteinExistence type="predicted"/>
<keyword evidence="4" id="KW-1185">Reference proteome</keyword>
<dbReference type="EMBL" id="BAEN01000061">
    <property type="protein sequence ID" value="GAC15803.1"/>
    <property type="molecule type" value="Genomic_DNA"/>
</dbReference>
<dbReference type="SUPFAM" id="SSF53756">
    <property type="entry name" value="UDP-Glycosyltransferase/glycogen phosphorylase"/>
    <property type="match status" value="1"/>
</dbReference>
<sequence length="390" mass="44837">MQVDVVIEQRFYQCEQGKYWTDNAFPNAFWQRYLGVFNSVNVIARVQPVEQPKPQWQRVDGERITFTNLPIYIGPVGFLKCIPKLIQILKTRKQINRRVIYRVPGILSLFYHWFAMPKGKTYGAEVVGDPMDVFAKDASKSPLRPVFKWLFVNMLRKQCRDAVAISYVTEFSLQQRYPPGTEAFHTHYSSIQLTDSDYLERTEYVVSQPFKIVCIGNLSQPYKGCDFMLHTLAKLSASGHELQLCWIGGGALLTDMQKMAEKLGISEQVSFAGNLAQREQINQILDTSDLFVLSSRQEGLPRVLIESMARSLNCVATDVGGVKELLPQEYIVERDNVAQLQETIERMLSLTESKRLEIAQINYQKAQQYHNDVLANRRENMYRALLESEV</sequence>
<dbReference type="AlphaFoldDB" id="K6YGT0"/>
<keyword evidence="1" id="KW-1133">Transmembrane helix</keyword>
<name>K6YGT0_9ALTE</name>